<gene>
    <name evidence="6" type="ORF">PR001_g12972</name>
</gene>
<evidence type="ECO:0000256" key="5">
    <source>
        <dbReference type="SAM" id="SignalP"/>
    </source>
</evidence>
<evidence type="ECO:0000256" key="2">
    <source>
        <dbReference type="ARBA" id="ARBA00010400"/>
    </source>
</evidence>
<dbReference type="Pfam" id="PF16810">
    <property type="entry name" value="RXLR"/>
    <property type="match status" value="1"/>
</dbReference>
<keyword evidence="3" id="KW-0964">Secreted</keyword>
<dbReference type="Proteomes" id="UP000429607">
    <property type="component" value="Unassembled WGS sequence"/>
</dbReference>
<sequence length="481" mass="53331">MRLTSFLVLATAALLACVDIVSADKVTKTITRNTMADTDYANELSASKRMLRTYDENDEERAGPGKIVDLVKSSTSKLADSAKMNKYLLFNKNGVQVLNKMKLGDDVGAALKSSKMNALAAYIDLFNKKHPNNKISMIGTLTARYGDDAVADALVSAQRYLNTETLAKQLRKDQLAAWLEKDKSVYDVFKLLKLGDDSYYALSSRKLEVLEDYISLFNREKYFSEKTLLSTLTVGFGGETKLAKLLVGAKENPFSREKAMGLESALFNKWLASKKQPETVFKDLRLDVNLELSLIGTITAHYGDDIVAKALVSARTAPSTEWMATRLQSQQLEGWLKSGKSVDDVYALLKLKDDGVAAIVSRKLEPLDAYIKLFNREKSADESLIKAMATGFGGEDKLATTLANARLFPLMHAKATQLQKAQFAQWLDEGYDSISVLTKIFKVEEANLAGASRSQKSIAKKFKAFYERERGVPNVVSPRRS</sequence>
<organism evidence="6 7">
    <name type="scientific">Phytophthora rubi</name>
    <dbReference type="NCBI Taxonomy" id="129364"/>
    <lineage>
        <taxon>Eukaryota</taxon>
        <taxon>Sar</taxon>
        <taxon>Stramenopiles</taxon>
        <taxon>Oomycota</taxon>
        <taxon>Peronosporomycetes</taxon>
        <taxon>Peronosporales</taxon>
        <taxon>Peronosporaceae</taxon>
        <taxon>Phytophthora</taxon>
    </lineage>
</organism>
<evidence type="ECO:0008006" key="8">
    <source>
        <dbReference type="Google" id="ProtNLM"/>
    </source>
</evidence>
<protein>
    <recommendedName>
        <fullName evidence="8">RxLR effector protein</fullName>
    </recommendedName>
</protein>
<feature type="chain" id="PRO_5025360198" description="RxLR effector protein" evidence="5">
    <location>
        <begin position="24"/>
        <end position="481"/>
    </location>
</feature>
<evidence type="ECO:0000313" key="6">
    <source>
        <dbReference type="EMBL" id="KAE9023195.1"/>
    </source>
</evidence>
<evidence type="ECO:0000313" key="7">
    <source>
        <dbReference type="Proteomes" id="UP000429607"/>
    </source>
</evidence>
<keyword evidence="4 5" id="KW-0732">Signal</keyword>
<evidence type="ECO:0000256" key="1">
    <source>
        <dbReference type="ARBA" id="ARBA00004613"/>
    </source>
</evidence>
<comment type="subcellular location">
    <subcellularLocation>
        <location evidence="1">Secreted</location>
    </subcellularLocation>
</comment>
<dbReference type="EMBL" id="QXFV01000865">
    <property type="protein sequence ID" value="KAE9023195.1"/>
    <property type="molecule type" value="Genomic_DNA"/>
</dbReference>
<proteinExistence type="inferred from homology"/>
<comment type="caution">
    <text evidence="6">The sequence shown here is derived from an EMBL/GenBank/DDBJ whole genome shotgun (WGS) entry which is preliminary data.</text>
</comment>
<dbReference type="PROSITE" id="PS51257">
    <property type="entry name" value="PROKAR_LIPOPROTEIN"/>
    <property type="match status" value="1"/>
</dbReference>
<comment type="similarity">
    <text evidence="2">Belongs to the RxLR effector family.</text>
</comment>
<evidence type="ECO:0000256" key="4">
    <source>
        <dbReference type="ARBA" id="ARBA00022729"/>
    </source>
</evidence>
<accession>A0A6A3LZK9</accession>
<evidence type="ECO:0000256" key="3">
    <source>
        <dbReference type="ARBA" id="ARBA00022525"/>
    </source>
</evidence>
<dbReference type="GO" id="GO:0005576">
    <property type="term" value="C:extracellular region"/>
    <property type="evidence" value="ECO:0007669"/>
    <property type="project" value="UniProtKB-SubCell"/>
</dbReference>
<reference evidence="6 7" key="1">
    <citation type="submission" date="2018-09" db="EMBL/GenBank/DDBJ databases">
        <title>Genomic investigation of the strawberry pathogen Phytophthora fragariae indicates pathogenicity is determined by transcriptional variation in three key races.</title>
        <authorList>
            <person name="Adams T.M."/>
            <person name="Armitage A.D."/>
            <person name="Sobczyk M.K."/>
            <person name="Bates H.J."/>
            <person name="Dunwell J.M."/>
            <person name="Nellist C.F."/>
            <person name="Harrison R.J."/>
        </authorList>
    </citation>
    <scope>NUCLEOTIDE SEQUENCE [LARGE SCALE GENOMIC DNA]</scope>
    <source>
        <strain evidence="6 7">SCRP249</strain>
    </source>
</reference>
<feature type="signal peptide" evidence="5">
    <location>
        <begin position="1"/>
        <end position="23"/>
    </location>
</feature>
<dbReference type="InterPro" id="IPR031825">
    <property type="entry name" value="RXLR"/>
</dbReference>
<name>A0A6A3LZK9_9STRA</name>
<dbReference type="AlphaFoldDB" id="A0A6A3LZK9"/>